<evidence type="ECO:0000256" key="4">
    <source>
        <dbReference type="ARBA" id="ARBA00022763"/>
    </source>
</evidence>
<dbReference type="CDD" id="cd10027">
    <property type="entry name" value="UDG-F1-like"/>
    <property type="match status" value="1"/>
</dbReference>
<proteinExistence type="inferred from homology"/>
<sequence length="229" mass="25583">MNSEFKKTIKLEKSWLKELGPEFELSYMQELKLFLQSEKKRGKKIFPKGGDMFKALNLTPLDKVKVVILGQDPYHGAGQAHGLCFSVPEGVRIPPSLQNIFKELQSDLGLSIPSSGCLESWAEQGVLLLNSILSVEKGLANSHSSKGWELFTDSVISMVNEKKSIVFMLWGGYAAQKGKSIDSTRHLVLKSVHPSPLSAHRGFFGNRHFSKCNQFLESKGISPIDWKVY</sequence>
<evidence type="ECO:0000256" key="2">
    <source>
        <dbReference type="ARBA" id="ARBA00008184"/>
    </source>
</evidence>
<dbReference type="NCBIfam" id="NF003588">
    <property type="entry name" value="PRK05254.1-1"/>
    <property type="match status" value="1"/>
</dbReference>
<comment type="similarity">
    <text evidence="2">Belongs to the uracil-DNA glycosylase (UDG) superfamily. UNG family.</text>
</comment>
<evidence type="ECO:0000313" key="8">
    <source>
        <dbReference type="EMBL" id="SUZ50588.1"/>
    </source>
</evidence>
<dbReference type="AlphaFoldDB" id="A0A381NA26"/>
<protein>
    <recommendedName>
        <fullName evidence="3">uracil-DNA glycosylase</fullName>
        <ecNumber evidence="3">3.2.2.27</ecNumber>
    </recommendedName>
</protein>
<dbReference type="GO" id="GO:0004844">
    <property type="term" value="F:uracil DNA N-glycosylase activity"/>
    <property type="evidence" value="ECO:0007669"/>
    <property type="project" value="UniProtKB-EC"/>
</dbReference>
<dbReference type="SUPFAM" id="SSF52141">
    <property type="entry name" value="Uracil-DNA glycosylase-like"/>
    <property type="match status" value="1"/>
</dbReference>
<dbReference type="InterPro" id="IPR005122">
    <property type="entry name" value="Uracil-DNA_glycosylase-like"/>
</dbReference>
<evidence type="ECO:0000256" key="6">
    <source>
        <dbReference type="ARBA" id="ARBA00023204"/>
    </source>
</evidence>
<dbReference type="FunFam" id="3.40.470.10:FF:000001">
    <property type="entry name" value="Uracil-DNA glycosylase"/>
    <property type="match status" value="1"/>
</dbReference>
<dbReference type="Gene3D" id="3.40.470.10">
    <property type="entry name" value="Uracil-DNA glycosylase-like domain"/>
    <property type="match status" value="1"/>
</dbReference>
<dbReference type="NCBIfam" id="TIGR00628">
    <property type="entry name" value="ung"/>
    <property type="match status" value="1"/>
</dbReference>
<dbReference type="InterPro" id="IPR036895">
    <property type="entry name" value="Uracil-DNA_glycosylase-like_sf"/>
</dbReference>
<dbReference type="HAMAP" id="MF_00148">
    <property type="entry name" value="UDG"/>
    <property type="match status" value="1"/>
</dbReference>
<dbReference type="NCBIfam" id="NF003591">
    <property type="entry name" value="PRK05254.1-4"/>
    <property type="match status" value="1"/>
</dbReference>
<dbReference type="InterPro" id="IPR018085">
    <property type="entry name" value="Ura-DNA_Glyclase_AS"/>
</dbReference>
<feature type="domain" description="Uracil-DNA glycosylase-like" evidence="7">
    <location>
        <begin position="57"/>
        <end position="216"/>
    </location>
</feature>
<dbReference type="EMBL" id="UINC01000177">
    <property type="protein sequence ID" value="SUZ50588.1"/>
    <property type="molecule type" value="Genomic_DNA"/>
</dbReference>
<dbReference type="NCBIfam" id="NF003589">
    <property type="entry name" value="PRK05254.1-2"/>
    <property type="match status" value="1"/>
</dbReference>
<evidence type="ECO:0000256" key="1">
    <source>
        <dbReference type="ARBA" id="ARBA00001400"/>
    </source>
</evidence>
<dbReference type="PANTHER" id="PTHR11264:SF0">
    <property type="entry name" value="URACIL-DNA GLYCOSYLASE"/>
    <property type="match status" value="1"/>
</dbReference>
<feature type="non-terminal residue" evidence="8">
    <location>
        <position position="229"/>
    </location>
</feature>
<evidence type="ECO:0000256" key="3">
    <source>
        <dbReference type="ARBA" id="ARBA00012030"/>
    </source>
</evidence>
<dbReference type="GO" id="GO:0097510">
    <property type="term" value="P:base-excision repair, AP site formation via deaminated base removal"/>
    <property type="evidence" value="ECO:0007669"/>
    <property type="project" value="TreeGrafter"/>
</dbReference>
<evidence type="ECO:0000259" key="7">
    <source>
        <dbReference type="SMART" id="SM00986"/>
    </source>
</evidence>
<comment type="catalytic activity">
    <reaction evidence="1">
        <text>Hydrolyzes single-stranded DNA or mismatched double-stranded DNA and polynucleotides, releasing free uracil.</text>
        <dbReference type="EC" id="3.2.2.27"/>
    </reaction>
</comment>
<organism evidence="8">
    <name type="scientific">marine metagenome</name>
    <dbReference type="NCBI Taxonomy" id="408172"/>
    <lineage>
        <taxon>unclassified sequences</taxon>
        <taxon>metagenomes</taxon>
        <taxon>ecological metagenomes</taxon>
    </lineage>
</organism>
<keyword evidence="4" id="KW-0227">DNA damage</keyword>
<dbReference type="NCBIfam" id="NF003592">
    <property type="entry name" value="PRK05254.1-5"/>
    <property type="match status" value="1"/>
</dbReference>
<evidence type="ECO:0000256" key="5">
    <source>
        <dbReference type="ARBA" id="ARBA00022801"/>
    </source>
</evidence>
<dbReference type="PANTHER" id="PTHR11264">
    <property type="entry name" value="URACIL-DNA GLYCOSYLASE"/>
    <property type="match status" value="1"/>
</dbReference>
<dbReference type="Pfam" id="PF03167">
    <property type="entry name" value="UDG"/>
    <property type="match status" value="1"/>
</dbReference>
<reference evidence="8" key="1">
    <citation type="submission" date="2018-05" db="EMBL/GenBank/DDBJ databases">
        <authorList>
            <person name="Lanie J.A."/>
            <person name="Ng W.-L."/>
            <person name="Kazmierczak K.M."/>
            <person name="Andrzejewski T.M."/>
            <person name="Davidsen T.M."/>
            <person name="Wayne K.J."/>
            <person name="Tettelin H."/>
            <person name="Glass J.I."/>
            <person name="Rusch D."/>
            <person name="Podicherti R."/>
            <person name="Tsui H.-C.T."/>
            <person name="Winkler M.E."/>
        </authorList>
    </citation>
    <scope>NUCLEOTIDE SEQUENCE</scope>
</reference>
<dbReference type="SMART" id="SM00986">
    <property type="entry name" value="UDG"/>
    <property type="match status" value="1"/>
</dbReference>
<keyword evidence="6" id="KW-0234">DNA repair</keyword>
<dbReference type="EC" id="3.2.2.27" evidence="3"/>
<keyword evidence="5" id="KW-0378">Hydrolase</keyword>
<dbReference type="PROSITE" id="PS00130">
    <property type="entry name" value="U_DNA_GLYCOSYLASE"/>
    <property type="match status" value="1"/>
</dbReference>
<accession>A0A381NA26</accession>
<dbReference type="InterPro" id="IPR002043">
    <property type="entry name" value="UDG_fam1"/>
</dbReference>
<dbReference type="SMART" id="SM00987">
    <property type="entry name" value="UreE_C"/>
    <property type="match status" value="1"/>
</dbReference>
<gene>
    <name evidence="8" type="ORF">METZ01_LOCUS3442</name>
</gene>
<feature type="non-terminal residue" evidence="8">
    <location>
        <position position="1"/>
    </location>
</feature>
<name>A0A381NA26_9ZZZZ</name>